<gene>
    <name evidence="3" type="primary">LOC125779275</name>
</gene>
<organism evidence="2 3">
    <name type="scientific">Bactrocera dorsalis</name>
    <name type="common">Oriental fruit fly</name>
    <name type="synonym">Dacus dorsalis</name>
    <dbReference type="NCBI Taxonomy" id="27457"/>
    <lineage>
        <taxon>Eukaryota</taxon>
        <taxon>Metazoa</taxon>
        <taxon>Ecdysozoa</taxon>
        <taxon>Arthropoda</taxon>
        <taxon>Hexapoda</taxon>
        <taxon>Insecta</taxon>
        <taxon>Pterygota</taxon>
        <taxon>Neoptera</taxon>
        <taxon>Endopterygota</taxon>
        <taxon>Diptera</taxon>
        <taxon>Brachycera</taxon>
        <taxon>Muscomorpha</taxon>
        <taxon>Tephritoidea</taxon>
        <taxon>Tephritidae</taxon>
        <taxon>Bactrocera</taxon>
        <taxon>Bactrocera</taxon>
    </lineage>
</organism>
<dbReference type="PANTHER" id="PTHR46409">
    <property type="entry name" value="HTH PSQ-TYPE DOMAIN-CONTAINING PROTEIN"/>
    <property type="match status" value="1"/>
</dbReference>
<feature type="compositionally biased region" description="Basic and acidic residues" evidence="1">
    <location>
        <begin position="201"/>
        <end position="215"/>
    </location>
</feature>
<name>A0ABM3K4D5_BACDO</name>
<dbReference type="PANTHER" id="PTHR46409:SF1">
    <property type="entry name" value="HTH PSQ-TYPE DOMAIN-CONTAINING PROTEIN"/>
    <property type="match status" value="1"/>
</dbReference>
<dbReference type="Proteomes" id="UP001652620">
    <property type="component" value="Chromosome 6"/>
</dbReference>
<dbReference type="GeneID" id="125779275"/>
<feature type="compositionally biased region" description="Basic and acidic residues" evidence="1">
    <location>
        <begin position="172"/>
        <end position="183"/>
    </location>
</feature>
<feature type="region of interest" description="Disordered" evidence="1">
    <location>
        <begin position="172"/>
        <end position="238"/>
    </location>
</feature>
<sequence>MSVSKFKFRQKCPVFGKYPYNLSESQLPTYQDVLLCYQFERFGIGRLRGDNYEPRSKEVTEIVAKKAENTFKKSSIPIVSHTRVVQMLTTYHKKFLTLKQMVLRNPIGLSSKRDDFVSSAGKLFDIAACKCIYFSSCTCPKVRKVPINEQPFLLDQRTTRIGRIGSVDLPETKKITKKNERKEKLSKRHSTSTLTRKVSARTRDHSDQPDSHTDENNVGASHIDSSKNDGDDEFSLPSSKTKQNTLVLEHTALAAQRFGVSDRVAALIVSSAFLDAKKAGLITEDQASFVTDKCKISRAEKSVGVKLQNTESIDSVYGLYFDGRKDNTLTQVSEGEKYYRDTVKEEHISLIAEPGCHYFGHVTSPSGSAEDETEAIWQHLQDNSVDVEHLEVVGADGTNTNTGWKGGIIRKLEERIGRPLQRVVCLLHSNELPFRALFEHIDGVSKSPNTFSGDIGKLLPYCEKLPVVKFESFPSCQLPSEVINPTQLSTDQAYLYKISEAVISGQCSSDLASMHPGNMCKSRWLTCANRILRLYISTDKPTKEIKILVKYILTVYPPLWFSIRFNSSIKDGSRHLYAAIQRSRYLPAKLRKVVDSSIQQNAFFALPENILLSMMTDERIEVRKLALDRLLAAREAESDTINGRVRCNKVPKLNFKANTYYDMINWKTITLTVPSVLCSVSNEELIKGLSGDTAEVWKFSEFPSHTVAFERIVKLVTEASSKVIGPQSRDLFIRSTLKSRQQVPKFSTKSDFINKFDTDSD</sequence>
<evidence type="ECO:0000256" key="1">
    <source>
        <dbReference type="SAM" id="MobiDB-lite"/>
    </source>
</evidence>
<evidence type="ECO:0000313" key="2">
    <source>
        <dbReference type="Proteomes" id="UP001652620"/>
    </source>
</evidence>
<proteinExistence type="predicted"/>
<protein>
    <submittedName>
        <fullName evidence="3">Uncharacterized protein LOC125779275</fullName>
    </submittedName>
</protein>
<evidence type="ECO:0000313" key="3">
    <source>
        <dbReference type="RefSeq" id="XP_049316340.1"/>
    </source>
</evidence>
<accession>A0ABM3K4D5</accession>
<reference evidence="3" key="1">
    <citation type="submission" date="2025-08" db="UniProtKB">
        <authorList>
            <consortium name="RefSeq"/>
        </authorList>
    </citation>
    <scope>IDENTIFICATION</scope>
    <source>
        <tissue evidence="3">Adult</tissue>
    </source>
</reference>
<keyword evidence="2" id="KW-1185">Reference proteome</keyword>
<dbReference type="RefSeq" id="XP_049316340.1">
    <property type="nucleotide sequence ID" value="XM_049460383.1"/>
</dbReference>